<comment type="catalytic activity">
    <reaction evidence="11">
        <text>3-dehydro-4-O-phospho-L-erythronate + H(+) = dihydroxyacetone phosphate + CO2</text>
        <dbReference type="Rhea" id="RHEA:52404"/>
        <dbReference type="ChEBI" id="CHEBI:15378"/>
        <dbReference type="ChEBI" id="CHEBI:16526"/>
        <dbReference type="ChEBI" id="CHEBI:57642"/>
        <dbReference type="ChEBI" id="CHEBI:136592"/>
        <dbReference type="EC" id="4.1.1.104"/>
    </reaction>
</comment>
<comment type="cofactor">
    <cofactor evidence="1">
        <name>Zn(2+)</name>
        <dbReference type="ChEBI" id="CHEBI:29105"/>
    </cofactor>
</comment>
<evidence type="ECO:0000256" key="3">
    <source>
        <dbReference type="ARBA" id="ARBA00022723"/>
    </source>
</evidence>
<feature type="domain" description="Class II aldolase/adducin N-terminal" evidence="12">
    <location>
        <begin position="8"/>
        <end position="186"/>
    </location>
</feature>
<protein>
    <recommendedName>
        <fullName evidence="9">3-oxo-tetronate 4-phosphate decarboxylase</fullName>
        <ecNumber evidence="8">4.1.1.104</ecNumber>
    </recommendedName>
</protein>
<dbReference type="EMBL" id="JACVVX010000003">
    <property type="protein sequence ID" value="MBD0415219.1"/>
    <property type="molecule type" value="Genomic_DNA"/>
</dbReference>
<organism evidence="13 14">
    <name type="scientific">Oryzicola mucosus</name>
    <dbReference type="NCBI Taxonomy" id="2767425"/>
    <lineage>
        <taxon>Bacteria</taxon>
        <taxon>Pseudomonadati</taxon>
        <taxon>Pseudomonadota</taxon>
        <taxon>Alphaproteobacteria</taxon>
        <taxon>Hyphomicrobiales</taxon>
        <taxon>Phyllobacteriaceae</taxon>
        <taxon>Oryzicola</taxon>
    </lineage>
</organism>
<dbReference type="PANTHER" id="PTHR22789">
    <property type="entry name" value="FUCULOSE PHOSPHATE ALDOLASE"/>
    <property type="match status" value="1"/>
</dbReference>
<keyword evidence="6" id="KW-0119">Carbohydrate metabolism</keyword>
<dbReference type="InterPro" id="IPR001303">
    <property type="entry name" value="Aldolase_II/adducin_N"/>
</dbReference>
<dbReference type="RefSeq" id="WP_188164657.1">
    <property type="nucleotide sequence ID" value="NZ_JACVVX010000003.1"/>
</dbReference>
<gene>
    <name evidence="13" type="ORF">ICI42_11190</name>
</gene>
<dbReference type="EC" id="4.1.1.104" evidence="8"/>
<keyword evidence="3" id="KW-0479">Metal-binding</keyword>
<evidence type="ECO:0000256" key="7">
    <source>
        <dbReference type="ARBA" id="ARBA00044745"/>
    </source>
</evidence>
<evidence type="ECO:0000256" key="11">
    <source>
        <dbReference type="ARBA" id="ARBA00048603"/>
    </source>
</evidence>
<evidence type="ECO:0000256" key="2">
    <source>
        <dbReference type="ARBA" id="ARBA00010037"/>
    </source>
</evidence>
<dbReference type="InterPro" id="IPR050197">
    <property type="entry name" value="Aldolase_class_II_sugar_metab"/>
</dbReference>
<evidence type="ECO:0000256" key="1">
    <source>
        <dbReference type="ARBA" id="ARBA00001947"/>
    </source>
</evidence>
<keyword evidence="4" id="KW-0862">Zinc</keyword>
<sequence length="211" mass="23083">MSEQRIRNDIVKWGRSLFERGLTAGSSGNISVRLDDGFLMTPTNSCLGFLDAERLSRLDATGNHVSGDAPTKELSLHFAFYDQRPQARAVVHLHSTYATALSCLADVDPADAIPPITPYVVMRVGRVPVISYTRPGSADIRPLIESIAVDHAAALMQNHGPIVTGTSLEAAVFAMEELEETAKLVLLTRWMPVRLLNTEAIADLNQTFKLK</sequence>
<dbReference type="Pfam" id="PF00596">
    <property type="entry name" value="Aldolase_II"/>
    <property type="match status" value="1"/>
</dbReference>
<dbReference type="InterPro" id="IPR050013">
    <property type="entry name" value="OtnC"/>
</dbReference>
<name>A0A8J6PHN2_9HYPH</name>
<comment type="catalytic activity">
    <reaction evidence="10">
        <text>3-dehydro-4-O-phospho-D-erythronate + H(+) = dihydroxyacetone phosphate + CO2</text>
        <dbReference type="Rhea" id="RHEA:52416"/>
        <dbReference type="ChEBI" id="CHEBI:15378"/>
        <dbReference type="ChEBI" id="CHEBI:16526"/>
        <dbReference type="ChEBI" id="CHEBI:57642"/>
        <dbReference type="ChEBI" id="CHEBI:136593"/>
        <dbReference type="EC" id="4.1.1.104"/>
    </reaction>
</comment>
<dbReference type="Gene3D" id="3.40.225.10">
    <property type="entry name" value="Class II aldolase/adducin N-terminal domain"/>
    <property type="match status" value="1"/>
</dbReference>
<proteinExistence type="inferred from homology"/>
<dbReference type="GO" id="GO:0046872">
    <property type="term" value="F:metal ion binding"/>
    <property type="evidence" value="ECO:0007669"/>
    <property type="project" value="UniProtKB-KW"/>
</dbReference>
<dbReference type="GO" id="GO:0016832">
    <property type="term" value="F:aldehyde-lyase activity"/>
    <property type="evidence" value="ECO:0007669"/>
    <property type="project" value="InterPro"/>
</dbReference>
<evidence type="ECO:0000256" key="5">
    <source>
        <dbReference type="ARBA" id="ARBA00023239"/>
    </source>
</evidence>
<evidence type="ECO:0000256" key="10">
    <source>
        <dbReference type="ARBA" id="ARBA00047520"/>
    </source>
</evidence>
<reference evidence="13" key="1">
    <citation type="submission" date="2020-09" db="EMBL/GenBank/DDBJ databases">
        <title>Genome seq and assembly of Tianweitania sp.</title>
        <authorList>
            <person name="Chhetri G."/>
        </authorList>
    </citation>
    <scope>NUCLEOTIDE SEQUENCE</scope>
    <source>
        <strain evidence="13">Rool2</strain>
    </source>
</reference>
<dbReference type="InterPro" id="IPR036409">
    <property type="entry name" value="Aldolase_II/adducin_N_sf"/>
</dbReference>
<evidence type="ECO:0000256" key="8">
    <source>
        <dbReference type="ARBA" id="ARBA00044772"/>
    </source>
</evidence>
<dbReference type="Proteomes" id="UP000643405">
    <property type="component" value="Unassembled WGS sequence"/>
</dbReference>
<evidence type="ECO:0000256" key="9">
    <source>
        <dbReference type="ARBA" id="ARBA00044803"/>
    </source>
</evidence>
<accession>A0A8J6PHN2</accession>
<dbReference type="GO" id="GO:0005829">
    <property type="term" value="C:cytosol"/>
    <property type="evidence" value="ECO:0007669"/>
    <property type="project" value="TreeGrafter"/>
</dbReference>
<dbReference type="AlphaFoldDB" id="A0A8J6PHN2"/>
<evidence type="ECO:0000313" key="14">
    <source>
        <dbReference type="Proteomes" id="UP000643405"/>
    </source>
</evidence>
<comment type="caution">
    <text evidence="13">The sequence shown here is derived from an EMBL/GenBank/DDBJ whole genome shotgun (WGS) entry which is preliminary data.</text>
</comment>
<evidence type="ECO:0000256" key="4">
    <source>
        <dbReference type="ARBA" id="ARBA00022833"/>
    </source>
</evidence>
<comment type="similarity">
    <text evidence="2">Belongs to the aldolase class II family. AraD/FucA subfamily.</text>
</comment>
<evidence type="ECO:0000256" key="6">
    <source>
        <dbReference type="ARBA" id="ARBA00023277"/>
    </source>
</evidence>
<dbReference type="FunFam" id="3.40.225.10:FF:000008">
    <property type="entry name" value="Sugar aldolase"/>
    <property type="match status" value="1"/>
</dbReference>
<evidence type="ECO:0000259" key="12">
    <source>
        <dbReference type="SMART" id="SM01007"/>
    </source>
</evidence>
<dbReference type="PANTHER" id="PTHR22789:SF0">
    <property type="entry name" value="3-OXO-TETRONATE 4-PHOSPHATE DECARBOXYLASE-RELATED"/>
    <property type="match status" value="1"/>
</dbReference>
<dbReference type="NCBIfam" id="NF043034">
    <property type="entry name" value="OxoTetrPhDc"/>
    <property type="match status" value="1"/>
</dbReference>
<dbReference type="NCBIfam" id="NF006000">
    <property type="entry name" value="PRK08130.1"/>
    <property type="match status" value="1"/>
</dbReference>
<dbReference type="SMART" id="SM01007">
    <property type="entry name" value="Aldolase_II"/>
    <property type="match status" value="1"/>
</dbReference>
<dbReference type="SUPFAM" id="SSF53639">
    <property type="entry name" value="AraD/HMP-PK domain-like"/>
    <property type="match status" value="1"/>
</dbReference>
<comment type="function">
    <text evidence="7">Catalyzes the decarboxylation of 3-oxo-tetronate 4-phosphate to dihydroxyacetone phosphate (DHAP) and CO(2).</text>
</comment>
<dbReference type="GO" id="GO:0019323">
    <property type="term" value="P:pentose catabolic process"/>
    <property type="evidence" value="ECO:0007669"/>
    <property type="project" value="InterPro"/>
</dbReference>
<keyword evidence="5" id="KW-0456">Lyase</keyword>
<keyword evidence="14" id="KW-1185">Reference proteome</keyword>
<evidence type="ECO:0000313" key="13">
    <source>
        <dbReference type="EMBL" id="MBD0415219.1"/>
    </source>
</evidence>